<sequence>MEAELLALAATGATTVVQQMATDSWTRVRDRVAAFLARRGGEEDALAGELETSRRELTAALASGEEQTAADVEAEWRVRLRRVLLADPRAAAELRALLDELTPQGNVQRAGDVRNTITGGVQHGPVIQAGNVGPVTLGTPIAPEPPHQEPGT</sequence>
<proteinExistence type="predicted"/>
<evidence type="ECO:0000313" key="2">
    <source>
        <dbReference type="EMBL" id="MFD0312756.1"/>
    </source>
</evidence>
<dbReference type="RefSeq" id="WP_381604340.1">
    <property type="nucleotide sequence ID" value="NZ_JBHTEB010000001.1"/>
</dbReference>
<comment type="caution">
    <text evidence="2">The sequence shown here is derived from an EMBL/GenBank/DDBJ whole genome shotgun (WGS) entry which is preliminary data.</text>
</comment>
<reference evidence="3" key="1">
    <citation type="journal article" date="2019" name="Int. J. Syst. Evol. Microbiol.">
        <title>The Global Catalogue of Microorganisms (GCM) 10K type strain sequencing project: providing services to taxonomists for standard genome sequencing and annotation.</title>
        <authorList>
            <consortium name="The Broad Institute Genomics Platform"/>
            <consortium name="The Broad Institute Genome Sequencing Center for Infectious Disease"/>
            <person name="Wu L."/>
            <person name="Ma J."/>
        </authorList>
    </citation>
    <scope>NUCLEOTIDE SEQUENCE [LARGE SCALE GENOMIC DNA]</scope>
    <source>
        <strain evidence="3">CGMCC 4.7400</strain>
    </source>
</reference>
<protein>
    <submittedName>
        <fullName evidence="2">Uncharacterized protein</fullName>
    </submittedName>
</protein>
<feature type="region of interest" description="Disordered" evidence="1">
    <location>
        <begin position="121"/>
        <end position="152"/>
    </location>
</feature>
<keyword evidence="3" id="KW-1185">Reference proteome</keyword>
<dbReference type="Proteomes" id="UP001597023">
    <property type="component" value="Unassembled WGS sequence"/>
</dbReference>
<evidence type="ECO:0000256" key="1">
    <source>
        <dbReference type="SAM" id="MobiDB-lite"/>
    </source>
</evidence>
<evidence type="ECO:0000313" key="3">
    <source>
        <dbReference type="Proteomes" id="UP001597023"/>
    </source>
</evidence>
<dbReference type="EMBL" id="JBHTEB010000001">
    <property type="protein sequence ID" value="MFD0312756.1"/>
    <property type="molecule type" value="Genomic_DNA"/>
</dbReference>
<organism evidence="2 3">
    <name type="scientific">Streptomyces flavalbus</name>
    <dbReference type="NCBI Taxonomy" id="2665155"/>
    <lineage>
        <taxon>Bacteria</taxon>
        <taxon>Bacillati</taxon>
        <taxon>Actinomycetota</taxon>
        <taxon>Actinomycetes</taxon>
        <taxon>Kitasatosporales</taxon>
        <taxon>Streptomycetaceae</taxon>
        <taxon>Streptomyces</taxon>
    </lineage>
</organism>
<gene>
    <name evidence="2" type="ORF">ACFQZ6_00595</name>
</gene>
<name>A0ABW2W4M1_9ACTN</name>
<accession>A0ABW2W4M1</accession>